<protein>
    <submittedName>
        <fullName evidence="1">Uncharacterized protein</fullName>
    </submittedName>
</protein>
<evidence type="ECO:0000313" key="1">
    <source>
        <dbReference type="EMBL" id="CAK7357448.1"/>
    </source>
</evidence>
<dbReference type="AlphaFoldDB" id="A0AAV1SWB9"/>
<dbReference type="Proteomes" id="UP001314170">
    <property type="component" value="Unassembled WGS sequence"/>
</dbReference>
<name>A0AAV1SWB9_9ROSI</name>
<reference evidence="1 2" key="1">
    <citation type="submission" date="2024-01" db="EMBL/GenBank/DDBJ databases">
        <authorList>
            <person name="Waweru B."/>
        </authorList>
    </citation>
    <scope>NUCLEOTIDE SEQUENCE [LARGE SCALE GENOMIC DNA]</scope>
</reference>
<gene>
    <name evidence="1" type="ORF">DCAF_LOCUS27737</name>
</gene>
<organism evidence="1 2">
    <name type="scientific">Dovyalis caffra</name>
    <dbReference type="NCBI Taxonomy" id="77055"/>
    <lineage>
        <taxon>Eukaryota</taxon>
        <taxon>Viridiplantae</taxon>
        <taxon>Streptophyta</taxon>
        <taxon>Embryophyta</taxon>
        <taxon>Tracheophyta</taxon>
        <taxon>Spermatophyta</taxon>
        <taxon>Magnoliopsida</taxon>
        <taxon>eudicotyledons</taxon>
        <taxon>Gunneridae</taxon>
        <taxon>Pentapetalae</taxon>
        <taxon>rosids</taxon>
        <taxon>fabids</taxon>
        <taxon>Malpighiales</taxon>
        <taxon>Salicaceae</taxon>
        <taxon>Flacourtieae</taxon>
        <taxon>Dovyalis</taxon>
    </lineage>
</organism>
<comment type="caution">
    <text evidence="1">The sequence shown here is derived from an EMBL/GenBank/DDBJ whole genome shotgun (WGS) entry which is preliminary data.</text>
</comment>
<proteinExistence type="predicted"/>
<keyword evidence="2" id="KW-1185">Reference proteome</keyword>
<dbReference type="EMBL" id="CAWUPB010001199">
    <property type="protein sequence ID" value="CAK7357448.1"/>
    <property type="molecule type" value="Genomic_DNA"/>
</dbReference>
<sequence>MQCKRWFKEGASFGVSPLHVPRTKSQIRIHNNAETDKIVLRFCVVTPMSTRRSYDYMGEKNSGHSQPRIYWVPKPHGIDHTCKKQMQKADRQ</sequence>
<accession>A0AAV1SWB9</accession>
<evidence type="ECO:0000313" key="2">
    <source>
        <dbReference type="Proteomes" id="UP001314170"/>
    </source>
</evidence>